<dbReference type="AlphaFoldDB" id="W0EBK3"/>
<dbReference type="NCBIfam" id="TIGR00099">
    <property type="entry name" value="Cof-subfamily"/>
    <property type="match status" value="1"/>
</dbReference>
<dbReference type="NCBIfam" id="TIGR01484">
    <property type="entry name" value="HAD-SF-IIB"/>
    <property type="match status" value="1"/>
</dbReference>
<dbReference type="Gene3D" id="3.40.50.1000">
    <property type="entry name" value="HAD superfamily/HAD-like"/>
    <property type="match status" value="1"/>
</dbReference>
<dbReference type="Proteomes" id="UP000010847">
    <property type="component" value="Chromosome"/>
</dbReference>
<dbReference type="HOGENOM" id="CLU_044146_0_1_9"/>
<keyword evidence="2" id="KW-1185">Reference proteome</keyword>
<name>W0EBK3_9FIRM</name>
<dbReference type="CDD" id="cd07516">
    <property type="entry name" value="HAD_Pase"/>
    <property type="match status" value="1"/>
</dbReference>
<dbReference type="PANTHER" id="PTHR10000">
    <property type="entry name" value="PHOSPHOSERINE PHOSPHATASE"/>
    <property type="match status" value="1"/>
</dbReference>
<accession>W0EBK3</accession>
<dbReference type="GO" id="GO:0016791">
    <property type="term" value="F:phosphatase activity"/>
    <property type="evidence" value="ECO:0007669"/>
    <property type="project" value="UniProtKB-ARBA"/>
</dbReference>
<dbReference type="SFLD" id="SFLDS00003">
    <property type="entry name" value="Haloacid_Dehalogenase"/>
    <property type="match status" value="1"/>
</dbReference>
<evidence type="ECO:0000313" key="1">
    <source>
        <dbReference type="EMBL" id="AHF08225.1"/>
    </source>
</evidence>
<dbReference type="eggNOG" id="COG0561">
    <property type="taxonomic scope" value="Bacteria"/>
</dbReference>
<dbReference type="EMBL" id="CP007032">
    <property type="protein sequence ID" value="AHF08225.1"/>
    <property type="molecule type" value="Genomic_DNA"/>
</dbReference>
<dbReference type="GO" id="GO:0005829">
    <property type="term" value="C:cytosol"/>
    <property type="evidence" value="ECO:0007669"/>
    <property type="project" value="TreeGrafter"/>
</dbReference>
<protein>
    <submittedName>
        <fullName evidence="1">Hydrolase</fullName>
    </submittedName>
</protein>
<dbReference type="InterPro" id="IPR000150">
    <property type="entry name" value="Cof"/>
</dbReference>
<dbReference type="InterPro" id="IPR023214">
    <property type="entry name" value="HAD_sf"/>
</dbReference>
<keyword evidence="1" id="KW-0378">Hydrolase</keyword>
<dbReference type="Pfam" id="PF08282">
    <property type="entry name" value="Hydrolase_3"/>
    <property type="match status" value="1"/>
</dbReference>
<dbReference type="KEGG" id="dmt:DESME_15230"/>
<dbReference type="Gene3D" id="3.30.1240.10">
    <property type="match status" value="1"/>
</dbReference>
<sequence length="269" mass="30546">MRLIAMDMDDTLLREDWTISERTVQAIRQAQGKGVYVTIATGRMPASVRPYAQQLELDVPVITYNGAMVQEALSEKVLYRKVIPIETAQNIINWLLLKEVHFQVYLKDQVFVEEMNEWSRSYERATRVPIIETNLQERLALEKEGVEKILLFGEPEILKGWDDKFNLQYEGKIRTTKSKPNFLELIHSEVSKGVALSSLAKRLGVKQEEVLAVGDSLNDLEMIQYAGMGVAMGNARQEVKEVANVVTSTNQEDGVAKAIERYVLKRASE</sequence>
<organism evidence="1 2">
    <name type="scientific">Desulfitobacterium metallireducens DSM 15288</name>
    <dbReference type="NCBI Taxonomy" id="871968"/>
    <lineage>
        <taxon>Bacteria</taxon>
        <taxon>Bacillati</taxon>
        <taxon>Bacillota</taxon>
        <taxon>Clostridia</taxon>
        <taxon>Eubacteriales</taxon>
        <taxon>Desulfitobacteriaceae</taxon>
        <taxon>Desulfitobacterium</taxon>
    </lineage>
</organism>
<dbReference type="SFLD" id="SFLDG01144">
    <property type="entry name" value="C2.B.4:_PGP_Like"/>
    <property type="match status" value="1"/>
</dbReference>
<evidence type="ECO:0000313" key="2">
    <source>
        <dbReference type="Proteomes" id="UP000010847"/>
    </source>
</evidence>
<dbReference type="PROSITE" id="PS01229">
    <property type="entry name" value="COF_2"/>
    <property type="match status" value="1"/>
</dbReference>
<gene>
    <name evidence="1" type="ORF">DESME_15230</name>
</gene>
<dbReference type="InterPro" id="IPR006379">
    <property type="entry name" value="HAD-SF_hydro_IIB"/>
</dbReference>
<proteinExistence type="predicted"/>
<dbReference type="SFLD" id="SFLDG01140">
    <property type="entry name" value="C2.B:_Phosphomannomutase_and_P"/>
    <property type="match status" value="1"/>
</dbReference>
<reference evidence="1 2" key="1">
    <citation type="submission" date="2013-12" db="EMBL/GenBank/DDBJ databases">
        <authorList>
            <consortium name="DOE Joint Genome Institute"/>
            <person name="Smidt H."/>
            <person name="Huntemann M."/>
            <person name="Han J."/>
            <person name="Chen A."/>
            <person name="Kyrpides N."/>
            <person name="Mavromatis K."/>
            <person name="Markowitz V."/>
            <person name="Palaniappan K."/>
            <person name="Ivanova N."/>
            <person name="Schaumberg A."/>
            <person name="Pati A."/>
            <person name="Liolios K."/>
            <person name="Nordberg H.P."/>
            <person name="Cantor M.N."/>
            <person name="Hua S.X."/>
            <person name="Woyke T."/>
        </authorList>
    </citation>
    <scope>NUCLEOTIDE SEQUENCE [LARGE SCALE GENOMIC DNA]</scope>
    <source>
        <strain evidence="2">DSM 15288</strain>
    </source>
</reference>
<dbReference type="GO" id="GO:0000287">
    <property type="term" value="F:magnesium ion binding"/>
    <property type="evidence" value="ECO:0007669"/>
    <property type="project" value="TreeGrafter"/>
</dbReference>
<dbReference type="SUPFAM" id="SSF56784">
    <property type="entry name" value="HAD-like"/>
    <property type="match status" value="1"/>
</dbReference>
<dbReference type="STRING" id="871968.DESME_15230"/>
<dbReference type="InterPro" id="IPR036412">
    <property type="entry name" value="HAD-like_sf"/>
</dbReference>
<dbReference type="PANTHER" id="PTHR10000:SF8">
    <property type="entry name" value="HAD SUPERFAMILY HYDROLASE-LIKE, TYPE 3"/>
    <property type="match status" value="1"/>
</dbReference>